<feature type="transmembrane region" description="Helical" evidence="9">
    <location>
        <begin position="256"/>
        <end position="277"/>
    </location>
</feature>
<feature type="domain" description="ABC transporter" evidence="10">
    <location>
        <begin position="353"/>
        <end position="591"/>
    </location>
</feature>
<keyword evidence="8 9" id="KW-0472">Membrane</keyword>
<dbReference type="SUPFAM" id="SSF90123">
    <property type="entry name" value="ABC transporter transmembrane region"/>
    <property type="match status" value="1"/>
</dbReference>
<keyword evidence="7 9" id="KW-1133">Transmembrane helix</keyword>
<dbReference type="InterPro" id="IPR003593">
    <property type="entry name" value="AAA+_ATPase"/>
</dbReference>
<dbReference type="GO" id="GO:0016887">
    <property type="term" value="F:ATP hydrolysis activity"/>
    <property type="evidence" value="ECO:0007669"/>
    <property type="project" value="InterPro"/>
</dbReference>
<feature type="transmembrane region" description="Helical" evidence="9">
    <location>
        <begin position="32"/>
        <end position="52"/>
    </location>
</feature>
<feature type="domain" description="ABC transmembrane type-1" evidence="11">
    <location>
        <begin position="37"/>
        <end position="318"/>
    </location>
</feature>
<comment type="caution">
    <text evidence="12">The sequence shown here is derived from an EMBL/GenBank/DDBJ whole genome shotgun (WGS) entry which is preliminary data.</text>
</comment>
<dbReference type="SUPFAM" id="SSF52540">
    <property type="entry name" value="P-loop containing nucleoside triphosphate hydrolases"/>
    <property type="match status" value="1"/>
</dbReference>
<evidence type="ECO:0000259" key="11">
    <source>
        <dbReference type="PROSITE" id="PS50929"/>
    </source>
</evidence>
<keyword evidence="4 9" id="KW-0812">Transmembrane</keyword>
<reference evidence="12 13" key="1">
    <citation type="submission" date="2018-06" db="EMBL/GenBank/DDBJ databases">
        <title>Genomic Encyclopedia of Type Strains, Phase IV (KMG-IV): sequencing the most valuable type-strain genomes for metagenomic binning, comparative biology and taxonomic classification.</title>
        <authorList>
            <person name="Goeker M."/>
        </authorList>
    </citation>
    <scope>NUCLEOTIDE SEQUENCE [LARGE SCALE GENOMIC DNA]</scope>
    <source>
        <strain evidence="12 13">DSM 18048</strain>
    </source>
</reference>
<dbReference type="PROSITE" id="PS00211">
    <property type="entry name" value="ABC_TRANSPORTER_1"/>
    <property type="match status" value="1"/>
</dbReference>
<dbReference type="InterPro" id="IPR027417">
    <property type="entry name" value="P-loop_NTPase"/>
</dbReference>
<dbReference type="GO" id="GO:0005886">
    <property type="term" value="C:plasma membrane"/>
    <property type="evidence" value="ECO:0007669"/>
    <property type="project" value="UniProtKB-SubCell"/>
</dbReference>
<accession>A0A318S9G4</accession>
<comment type="subcellular location">
    <subcellularLocation>
        <location evidence="1">Cell membrane</location>
        <topology evidence="1">Multi-pass membrane protein</topology>
    </subcellularLocation>
</comment>
<dbReference type="Gene3D" id="3.40.50.300">
    <property type="entry name" value="P-loop containing nucleotide triphosphate hydrolases"/>
    <property type="match status" value="1"/>
</dbReference>
<gene>
    <name evidence="12" type="ORF">DES52_108202</name>
</gene>
<dbReference type="OrthoDB" id="9769895at2"/>
<keyword evidence="6 12" id="KW-0067">ATP-binding</keyword>
<keyword evidence="2" id="KW-0813">Transport</keyword>
<feature type="transmembrane region" description="Helical" evidence="9">
    <location>
        <begin position="169"/>
        <end position="189"/>
    </location>
</feature>
<evidence type="ECO:0000256" key="8">
    <source>
        <dbReference type="ARBA" id="ARBA00023136"/>
    </source>
</evidence>
<evidence type="ECO:0000313" key="13">
    <source>
        <dbReference type="Proteomes" id="UP000248326"/>
    </source>
</evidence>
<keyword evidence="13" id="KW-1185">Reference proteome</keyword>
<protein>
    <submittedName>
        <fullName evidence="12">ATP-binding cassette subfamily B protein</fullName>
    </submittedName>
</protein>
<keyword evidence="3" id="KW-1003">Cell membrane</keyword>
<evidence type="ECO:0000256" key="9">
    <source>
        <dbReference type="SAM" id="Phobius"/>
    </source>
</evidence>
<feature type="transmembrane region" description="Helical" evidence="9">
    <location>
        <begin position="72"/>
        <end position="93"/>
    </location>
</feature>
<dbReference type="InterPro" id="IPR036640">
    <property type="entry name" value="ABC1_TM_sf"/>
</dbReference>
<dbReference type="GO" id="GO:0034040">
    <property type="term" value="F:ATPase-coupled lipid transmembrane transporter activity"/>
    <property type="evidence" value="ECO:0007669"/>
    <property type="project" value="TreeGrafter"/>
</dbReference>
<dbReference type="EMBL" id="QJSX01000008">
    <property type="protein sequence ID" value="PYE53671.1"/>
    <property type="molecule type" value="Genomic_DNA"/>
</dbReference>
<dbReference type="InterPro" id="IPR003439">
    <property type="entry name" value="ABC_transporter-like_ATP-bd"/>
</dbReference>
<dbReference type="InterPro" id="IPR011527">
    <property type="entry name" value="ABC1_TM_dom"/>
</dbReference>
<dbReference type="PANTHER" id="PTHR24221:SF654">
    <property type="entry name" value="ATP-BINDING CASSETTE SUB-FAMILY B MEMBER 6"/>
    <property type="match status" value="1"/>
</dbReference>
<dbReference type="RefSeq" id="WP_110887023.1">
    <property type="nucleotide sequence ID" value="NZ_QJSX01000008.1"/>
</dbReference>
<dbReference type="PANTHER" id="PTHR24221">
    <property type="entry name" value="ATP-BINDING CASSETTE SUB-FAMILY B"/>
    <property type="match status" value="1"/>
</dbReference>
<dbReference type="AlphaFoldDB" id="A0A318S9G4"/>
<dbReference type="InterPro" id="IPR039421">
    <property type="entry name" value="Type_1_exporter"/>
</dbReference>
<organism evidence="12 13">
    <name type="scientific">Deinococcus yavapaiensis KR-236</name>
    <dbReference type="NCBI Taxonomy" id="694435"/>
    <lineage>
        <taxon>Bacteria</taxon>
        <taxon>Thermotogati</taxon>
        <taxon>Deinococcota</taxon>
        <taxon>Deinococci</taxon>
        <taxon>Deinococcales</taxon>
        <taxon>Deinococcaceae</taxon>
        <taxon>Deinococcus</taxon>
    </lineage>
</organism>
<dbReference type="PROSITE" id="PS50893">
    <property type="entry name" value="ABC_TRANSPORTER_2"/>
    <property type="match status" value="1"/>
</dbReference>
<dbReference type="Pfam" id="PF00005">
    <property type="entry name" value="ABC_tran"/>
    <property type="match status" value="1"/>
</dbReference>
<feature type="transmembrane region" description="Helical" evidence="9">
    <location>
        <begin position="143"/>
        <end position="163"/>
    </location>
</feature>
<evidence type="ECO:0000256" key="4">
    <source>
        <dbReference type="ARBA" id="ARBA00022692"/>
    </source>
</evidence>
<dbReference type="Gene3D" id="1.20.1560.10">
    <property type="entry name" value="ABC transporter type 1, transmembrane domain"/>
    <property type="match status" value="1"/>
</dbReference>
<name>A0A318S9G4_9DEIO</name>
<dbReference type="Pfam" id="PF00664">
    <property type="entry name" value="ABC_membrane"/>
    <property type="match status" value="1"/>
</dbReference>
<feature type="transmembrane region" description="Helical" evidence="9">
    <location>
        <begin position="289"/>
        <end position="316"/>
    </location>
</feature>
<dbReference type="InterPro" id="IPR017871">
    <property type="entry name" value="ABC_transporter-like_CS"/>
</dbReference>
<proteinExistence type="predicted"/>
<evidence type="ECO:0000256" key="6">
    <source>
        <dbReference type="ARBA" id="ARBA00022840"/>
    </source>
</evidence>
<evidence type="ECO:0000256" key="5">
    <source>
        <dbReference type="ARBA" id="ARBA00022741"/>
    </source>
</evidence>
<evidence type="ECO:0000256" key="2">
    <source>
        <dbReference type="ARBA" id="ARBA00022448"/>
    </source>
</evidence>
<dbReference type="FunFam" id="3.40.50.300:FF:000221">
    <property type="entry name" value="Multidrug ABC transporter ATP-binding protein"/>
    <property type="match status" value="1"/>
</dbReference>
<sequence length="601" mass="66400">MTVRVFWEARWAPIGRLVRRTALTLWSAQPRLAVSFVLILIVRGGMAPLSLWLIKGLVDAISHGHAADTVRILLVLGVAVLATQVLHVQSLLLQASLNERFTAHVELMLMRHANRVVDLRLFEDPAFHDRLQLLSRQAGQRPMGLLAALSNLLPSALTTVGLLGLLGWIVWWAPLLLVLGAVPLGQANARLQRASWQMQLERSGSNRSMRYFSGLAVSEAHAKEIRLYGLAEFFEQRYVEAFERSHADALRQRRRLLIMPLLAACAFVAVNGITFAWVTSRALSGELGIGVLVLALQVLVSLLVYVGGVAGSLGVLRGHLHFFQELFGFLDQPATLLGQANLPVPPSPWRDGLEFERVSYHYPEGQGGVFDLTFTLRHGERVAIVGENGAGKTTLLKLLCRFMDPSSGTIRVNGRPLADIDVEAWRSRIAAVLQDFGRYHLSVSENIGLGDVQHRTDEARVSNAARRARLHEDVEGLPSGYATLLGVSFGGMDFSGGQWQKLGVARAFMREADVVLFDEPTSALDARAEADLFERVEELSDGKIVVIVTHRLASIRSVDRILVLQRGQLVEQGTHAELMARRGEYARLYELQASRYTPNAP</sequence>
<evidence type="ECO:0000256" key="7">
    <source>
        <dbReference type="ARBA" id="ARBA00022989"/>
    </source>
</evidence>
<dbReference type="GO" id="GO:0005524">
    <property type="term" value="F:ATP binding"/>
    <property type="evidence" value="ECO:0007669"/>
    <property type="project" value="UniProtKB-KW"/>
</dbReference>
<dbReference type="SMART" id="SM00382">
    <property type="entry name" value="AAA"/>
    <property type="match status" value="1"/>
</dbReference>
<dbReference type="PROSITE" id="PS50929">
    <property type="entry name" value="ABC_TM1F"/>
    <property type="match status" value="1"/>
</dbReference>
<evidence type="ECO:0000313" key="12">
    <source>
        <dbReference type="EMBL" id="PYE53671.1"/>
    </source>
</evidence>
<dbReference type="GO" id="GO:0140359">
    <property type="term" value="F:ABC-type transporter activity"/>
    <property type="evidence" value="ECO:0007669"/>
    <property type="project" value="InterPro"/>
</dbReference>
<evidence type="ECO:0000256" key="1">
    <source>
        <dbReference type="ARBA" id="ARBA00004651"/>
    </source>
</evidence>
<keyword evidence="5" id="KW-0547">Nucleotide-binding</keyword>
<dbReference type="Proteomes" id="UP000248326">
    <property type="component" value="Unassembled WGS sequence"/>
</dbReference>
<evidence type="ECO:0000256" key="3">
    <source>
        <dbReference type="ARBA" id="ARBA00022475"/>
    </source>
</evidence>
<evidence type="ECO:0000259" key="10">
    <source>
        <dbReference type="PROSITE" id="PS50893"/>
    </source>
</evidence>